<organism evidence="1 2">
    <name type="scientific">Persea americana</name>
    <name type="common">Avocado</name>
    <dbReference type="NCBI Taxonomy" id="3435"/>
    <lineage>
        <taxon>Eukaryota</taxon>
        <taxon>Viridiplantae</taxon>
        <taxon>Streptophyta</taxon>
        <taxon>Embryophyta</taxon>
        <taxon>Tracheophyta</taxon>
        <taxon>Spermatophyta</taxon>
        <taxon>Magnoliopsida</taxon>
        <taxon>Magnoliidae</taxon>
        <taxon>Laurales</taxon>
        <taxon>Lauraceae</taxon>
        <taxon>Persea</taxon>
    </lineage>
</organism>
<evidence type="ECO:0000313" key="2">
    <source>
        <dbReference type="Proteomes" id="UP001234297"/>
    </source>
</evidence>
<evidence type="ECO:0000313" key="1">
    <source>
        <dbReference type="EMBL" id="KAJ8621673.1"/>
    </source>
</evidence>
<accession>A0ACC2KL65</accession>
<dbReference type="EMBL" id="CM056818">
    <property type="protein sequence ID" value="KAJ8621673.1"/>
    <property type="molecule type" value="Genomic_DNA"/>
</dbReference>
<keyword evidence="2" id="KW-1185">Reference proteome</keyword>
<comment type="caution">
    <text evidence="1">The sequence shown here is derived from an EMBL/GenBank/DDBJ whole genome shotgun (WGS) entry which is preliminary data.</text>
</comment>
<name>A0ACC2KL65_PERAE</name>
<dbReference type="Proteomes" id="UP001234297">
    <property type="component" value="Chromosome 10"/>
</dbReference>
<sequence length="816" mass="92552">MTSASADYWASPSRTGPEQSCSPVTVSFFSGDDRQVAGLRGGGDGTATEQRRRRRNSSIGQGWWAVPRVSEDESSDERRKKRGSSGFPHLLRRRRPATTMIDPGNPRTALSLSMEENGGDVSLNEVKGKGAKEGLVERLIENGDLYVLFYTRNWPKGIGERVCYDGCLYEGLLSPGKLSDKGKIPRPSSAIYVGYIQGSCINGYDFLIECNGESCQGQRVMNQMHGYGRKGYGNGGVHEGWWTSEVLNGHDRQAGHWTSEVMCGEGILLWASSYEYWRKLLDEVPLNSCEVLNFTIGGILCGRWKKCKIAWNCRYYPLYMSFEWLKSHVRTGVFTSDNGGKMELMGDEQRVLCLKHLDAFIDDAHSQLESTIWFFEKYGDLLVEVSVPDHVNIVLESEFSVFQDGPLDEQKRLGEVIGKGHGKYELMHVLQLGIRYCLLKNMAMPKQELPALDFGSTLRTKIRFPSDNSRHSPHEYKWKDYCPLVFRNLQELDRIDTTDYMLSICGNETLRELTSPGKSGCLLYLSHDDRFVIKTMRKSEIKVILEMLPNYYRHVKKYRNTLLTKFYGLHVVTPFGGHKVHFVVMGNILCSDLHIHKRFDLKGSSQGRCVSKVEVDERTTFKDLDLNYAFFLDPSMRNQLLKQIKQDCDFLEAEGIMDYSLLLGVHMRSTPPHSSPAGGSFNDRILTSKTSVPSNSFRREVPMHRGDDLPLCCSKGSVHKLGIKMPAHAIRVNKNAGGSVSTHRRVTAREDYNVVLYIGIIDILQNYNMVKRMEHLYKSLQFDSQSISAVNPKAYSLRFQNFLCNVFLARGLDVFT</sequence>
<proteinExistence type="predicted"/>
<gene>
    <name evidence="1" type="ORF">MRB53_030202</name>
</gene>
<reference evidence="1 2" key="1">
    <citation type="journal article" date="2022" name="Hortic Res">
        <title>A haplotype resolved chromosomal level avocado genome allows analysis of novel avocado genes.</title>
        <authorList>
            <person name="Nath O."/>
            <person name="Fletcher S.J."/>
            <person name="Hayward A."/>
            <person name="Shaw L.M."/>
            <person name="Masouleh A.K."/>
            <person name="Furtado A."/>
            <person name="Henry R.J."/>
            <person name="Mitter N."/>
        </authorList>
    </citation>
    <scope>NUCLEOTIDE SEQUENCE [LARGE SCALE GENOMIC DNA]</scope>
    <source>
        <strain evidence="2">cv. Hass</strain>
    </source>
</reference>
<protein>
    <submittedName>
        <fullName evidence="1">Uncharacterized protein</fullName>
    </submittedName>
</protein>